<gene>
    <name evidence="2" type="ORF">J8273_7288</name>
</gene>
<accession>A0A8J6DXU5</accession>
<dbReference type="AlphaFoldDB" id="A0A8J6DXU5"/>
<dbReference type="Proteomes" id="UP000717585">
    <property type="component" value="Unassembled WGS sequence"/>
</dbReference>
<feature type="compositionally biased region" description="Basic and acidic residues" evidence="1">
    <location>
        <begin position="1"/>
        <end position="21"/>
    </location>
</feature>
<dbReference type="EMBL" id="JAHDYR010000062">
    <property type="protein sequence ID" value="KAG9391014.1"/>
    <property type="molecule type" value="Genomic_DNA"/>
</dbReference>
<name>A0A8J6DXU5_9EUKA</name>
<sequence>MSKEEVQYKDIAEQSAHEGSHRPCSRALCPRIVPDRLDSSCGVPVPDMETSSSTFTVLNQQYSLDIVMLSKPPSPTVQIVCVPVGSQGIHGLSVAMKHPGASSVANTMLIPNDSSELNSNVSQRLSARFGGMFLVSLAVAKSDDPADVAEGAVEMECIKAVRKTLG</sequence>
<feature type="region of interest" description="Disordered" evidence="1">
    <location>
        <begin position="1"/>
        <end position="25"/>
    </location>
</feature>
<keyword evidence="3" id="KW-1185">Reference proteome</keyword>
<reference evidence="2" key="1">
    <citation type="submission" date="2021-05" db="EMBL/GenBank/DDBJ databases">
        <title>A free-living protist that lacks canonical eukaryotic 1 DNA replication and segregation systems.</title>
        <authorList>
            <person name="Salas-Leiva D.E."/>
            <person name="Tromer E.C."/>
            <person name="Curtis B.A."/>
            <person name="Jerlstrom-Hultqvist J."/>
            <person name="Kolisko M."/>
            <person name="Yi Z."/>
            <person name="Salas-Leiva J.S."/>
            <person name="Gallot-Lavallee L."/>
            <person name="Kops G.J.P.L."/>
            <person name="Archibald J.M."/>
            <person name="Simpson A.G.B."/>
            <person name="Roger A.J."/>
        </authorList>
    </citation>
    <scope>NUCLEOTIDE SEQUENCE</scope>
    <source>
        <strain evidence="2">BICM</strain>
    </source>
</reference>
<comment type="caution">
    <text evidence="2">The sequence shown here is derived from an EMBL/GenBank/DDBJ whole genome shotgun (WGS) entry which is preliminary data.</text>
</comment>
<organism evidence="2 3">
    <name type="scientific">Carpediemonas membranifera</name>
    <dbReference type="NCBI Taxonomy" id="201153"/>
    <lineage>
        <taxon>Eukaryota</taxon>
        <taxon>Metamonada</taxon>
        <taxon>Carpediemonas-like organisms</taxon>
        <taxon>Carpediemonas</taxon>
    </lineage>
</organism>
<evidence type="ECO:0000313" key="2">
    <source>
        <dbReference type="EMBL" id="KAG9391014.1"/>
    </source>
</evidence>
<evidence type="ECO:0000256" key="1">
    <source>
        <dbReference type="SAM" id="MobiDB-lite"/>
    </source>
</evidence>
<proteinExistence type="predicted"/>
<evidence type="ECO:0000313" key="3">
    <source>
        <dbReference type="Proteomes" id="UP000717585"/>
    </source>
</evidence>
<protein>
    <submittedName>
        <fullName evidence="2">Uncharacterized protein</fullName>
    </submittedName>
</protein>